<name>A0ABU5KBH7_9ACTN</name>
<evidence type="ECO:0000256" key="1">
    <source>
        <dbReference type="SAM" id="MobiDB-lite"/>
    </source>
</evidence>
<reference evidence="2 3" key="1">
    <citation type="submission" date="2023-11" db="EMBL/GenBank/DDBJ databases">
        <title>Novel species in genus Nocardioides.</title>
        <authorList>
            <person name="Zhou H."/>
        </authorList>
    </citation>
    <scope>NUCLEOTIDE SEQUENCE [LARGE SCALE GENOMIC DNA]</scope>
    <source>
        <strain evidence="2 3">S-58</strain>
    </source>
</reference>
<dbReference type="RefSeq" id="WP_322424299.1">
    <property type="nucleotide sequence ID" value="NZ_JAXQPW010000002.1"/>
</dbReference>
<gene>
    <name evidence="2" type="ORF">SFC79_10515</name>
</gene>
<proteinExistence type="predicted"/>
<accession>A0ABU5KBH7</accession>
<evidence type="ECO:0000313" key="3">
    <source>
        <dbReference type="Proteomes" id="UP001291999"/>
    </source>
</evidence>
<feature type="region of interest" description="Disordered" evidence="1">
    <location>
        <begin position="1"/>
        <end position="48"/>
    </location>
</feature>
<dbReference type="Proteomes" id="UP001291999">
    <property type="component" value="Unassembled WGS sequence"/>
</dbReference>
<comment type="caution">
    <text evidence="2">The sequence shown here is derived from an EMBL/GenBank/DDBJ whole genome shotgun (WGS) entry which is preliminary data.</text>
</comment>
<evidence type="ECO:0000313" key="2">
    <source>
        <dbReference type="EMBL" id="MDZ5662197.1"/>
    </source>
</evidence>
<sequence length="129" mass="13831">MDYMQTSTRGACAGTLPTDEVTPPSPLVGSTRVTLGHVPEGGPPRADMLGRQLERQHEATRRLDQVEDLDVQALERTMDPATQRTFTTRTIDVLTVHDVGCPPSGRHGRGIGAPPGRREVLVPAPASDA</sequence>
<protein>
    <submittedName>
        <fullName evidence="2">Uncharacterized protein</fullName>
    </submittedName>
</protein>
<feature type="region of interest" description="Disordered" evidence="1">
    <location>
        <begin position="101"/>
        <end position="129"/>
    </location>
</feature>
<keyword evidence="3" id="KW-1185">Reference proteome</keyword>
<organism evidence="2 3">
    <name type="scientific">Nocardioides renjunii</name>
    <dbReference type="NCBI Taxonomy" id="3095075"/>
    <lineage>
        <taxon>Bacteria</taxon>
        <taxon>Bacillati</taxon>
        <taxon>Actinomycetota</taxon>
        <taxon>Actinomycetes</taxon>
        <taxon>Propionibacteriales</taxon>
        <taxon>Nocardioidaceae</taxon>
        <taxon>Nocardioides</taxon>
    </lineage>
</organism>
<dbReference type="EMBL" id="JAXQPW010000002">
    <property type="protein sequence ID" value="MDZ5662197.1"/>
    <property type="molecule type" value="Genomic_DNA"/>
</dbReference>